<dbReference type="Proteomes" id="UP000563524">
    <property type="component" value="Unassembled WGS sequence"/>
</dbReference>
<dbReference type="InterPro" id="IPR002645">
    <property type="entry name" value="STAS_dom"/>
</dbReference>
<evidence type="ECO:0000256" key="2">
    <source>
        <dbReference type="ARBA" id="ARBA00022692"/>
    </source>
</evidence>
<accession>A0A840I4K1</accession>
<sequence>MLQISKPTQRLGLPVAYDRKSLVKDVAASFVVFLVAIPLCLGIALASGVPAELGLMTGIIGGIAVGMAAGQPLQVSGPAAGLAVIVFDIVQDYGVEALAPILLLAGAMQLAGCYFRLGRFFRGVSPAVISGMLAGIGVLIVAGQIHVLFADAPRAHGLDNLAAIPSAFFDISVMTIGQAEQALIVGIVTIASMVLWDRYKPARLKLMPGALLGVVAGCLVAAAGLDVATIDVPENIFSSFSLPTTADLSMLAMPGIIFTALAVAFIASAETLLSAAAVDKMQDRVRTRFDKELGGQGIGNFLCGLVGAMPMTGVIVRSSANVQAGAVSRLSAILHGVWILAFVAFLPGVLAVVPTAALAGVLVVVGWKLVKLGDAVDLFKKHGWLPAVIYVATLGTTVAVDLLVGVMVGLGLSLLEVIPHLRRQRSKVEARSSDGTHELHLDGRVSMLEVSRLTRALDDLPSEGPIRIRTEGLTFVDHTSVELISDAVTRKRRSGGIAEVTGGDSPASRALVAAVG</sequence>
<evidence type="ECO:0000256" key="1">
    <source>
        <dbReference type="ARBA" id="ARBA00004141"/>
    </source>
</evidence>
<dbReference type="GO" id="GO:0055085">
    <property type="term" value="P:transmembrane transport"/>
    <property type="evidence" value="ECO:0007669"/>
    <property type="project" value="InterPro"/>
</dbReference>
<dbReference type="PROSITE" id="PS50801">
    <property type="entry name" value="STAS"/>
    <property type="match status" value="1"/>
</dbReference>
<evidence type="ECO:0000313" key="8">
    <source>
        <dbReference type="Proteomes" id="UP000563524"/>
    </source>
</evidence>
<feature type="transmembrane region" description="Helical" evidence="5">
    <location>
        <begin position="169"/>
        <end position="196"/>
    </location>
</feature>
<proteinExistence type="predicted"/>
<dbReference type="RefSeq" id="WP_183817365.1">
    <property type="nucleotide sequence ID" value="NZ_JACHOB010000003.1"/>
</dbReference>
<reference evidence="7 8" key="1">
    <citation type="submission" date="2020-08" db="EMBL/GenBank/DDBJ databases">
        <title>Genomic Encyclopedia of Type Strains, Phase IV (KMG-IV): sequencing the most valuable type-strain genomes for metagenomic binning, comparative biology and taxonomic classification.</title>
        <authorList>
            <person name="Goeker M."/>
        </authorList>
    </citation>
    <scope>NUCLEOTIDE SEQUENCE [LARGE SCALE GENOMIC DNA]</scope>
    <source>
        <strain evidence="7 8">DSM 102850</strain>
    </source>
</reference>
<feature type="transmembrane region" description="Helical" evidence="5">
    <location>
        <begin position="127"/>
        <end position="149"/>
    </location>
</feature>
<keyword evidence="3 5" id="KW-1133">Transmembrane helix</keyword>
<dbReference type="EMBL" id="JACHOB010000003">
    <property type="protein sequence ID" value="MBB4659098.1"/>
    <property type="molecule type" value="Genomic_DNA"/>
</dbReference>
<feature type="transmembrane region" description="Helical" evidence="5">
    <location>
        <begin position="208"/>
        <end position="230"/>
    </location>
</feature>
<evidence type="ECO:0000256" key="5">
    <source>
        <dbReference type="SAM" id="Phobius"/>
    </source>
</evidence>
<dbReference type="AlphaFoldDB" id="A0A840I4K1"/>
<keyword evidence="8" id="KW-1185">Reference proteome</keyword>
<organism evidence="7 8">
    <name type="scientific">Parvularcula dongshanensis</name>
    <dbReference type="NCBI Taxonomy" id="1173995"/>
    <lineage>
        <taxon>Bacteria</taxon>
        <taxon>Pseudomonadati</taxon>
        <taxon>Pseudomonadota</taxon>
        <taxon>Alphaproteobacteria</taxon>
        <taxon>Parvularculales</taxon>
        <taxon>Parvularculaceae</taxon>
        <taxon>Parvularcula</taxon>
    </lineage>
</organism>
<feature type="transmembrane region" description="Helical" evidence="5">
    <location>
        <begin position="387"/>
        <end position="415"/>
    </location>
</feature>
<comment type="subcellular location">
    <subcellularLocation>
        <location evidence="1">Membrane</location>
        <topology evidence="1">Multi-pass membrane protein</topology>
    </subcellularLocation>
</comment>
<dbReference type="InterPro" id="IPR011547">
    <property type="entry name" value="SLC26A/SulP_dom"/>
</dbReference>
<feature type="transmembrane region" description="Helical" evidence="5">
    <location>
        <begin position="250"/>
        <end position="278"/>
    </location>
</feature>
<dbReference type="PANTHER" id="PTHR11814">
    <property type="entry name" value="SULFATE TRANSPORTER"/>
    <property type="match status" value="1"/>
</dbReference>
<name>A0A840I4K1_9PROT</name>
<evidence type="ECO:0000256" key="4">
    <source>
        <dbReference type="ARBA" id="ARBA00023136"/>
    </source>
</evidence>
<feature type="transmembrane region" description="Helical" evidence="5">
    <location>
        <begin position="26"/>
        <end position="46"/>
    </location>
</feature>
<dbReference type="GO" id="GO:0016020">
    <property type="term" value="C:membrane"/>
    <property type="evidence" value="ECO:0007669"/>
    <property type="project" value="UniProtKB-SubCell"/>
</dbReference>
<dbReference type="Pfam" id="PF00916">
    <property type="entry name" value="Sulfate_transp"/>
    <property type="match status" value="1"/>
</dbReference>
<comment type="caution">
    <text evidence="7">The sequence shown here is derived from an EMBL/GenBank/DDBJ whole genome shotgun (WGS) entry which is preliminary data.</text>
</comment>
<feature type="transmembrane region" description="Helical" evidence="5">
    <location>
        <begin position="337"/>
        <end position="367"/>
    </location>
</feature>
<evidence type="ECO:0000313" key="7">
    <source>
        <dbReference type="EMBL" id="MBB4659098.1"/>
    </source>
</evidence>
<dbReference type="InterPro" id="IPR001902">
    <property type="entry name" value="SLC26A/SulP_fam"/>
</dbReference>
<evidence type="ECO:0000259" key="6">
    <source>
        <dbReference type="PROSITE" id="PS50801"/>
    </source>
</evidence>
<keyword evidence="4 5" id="KW-0472">Membrane</keyword>
<feature type="transmembrane region" description="Helical" evidence="5">
    <location>
        <begin position="93"/>
        <end position="115"/>
    </location>
</feature>
<keyword evidence="2 5" id="KW-0812">Transmembrane</keyword>
<evidence type="ECO:0000256" key="3">
    <source>
        <dbReference type="ARBA" id="ARBA00022989"/>
    </source>
</evidence>
<feature type="domain" description="STAS" evidence="6">
    <location>
        <begin position="426"/>
        <end position="516"/>
    </location>
</feature>
<gene>
    <name evidence="7" type="ORF">GGQ59_001623</name>
</gene>
<protein>
    <submittedName>
        <fullName evidence="7">MFS superfamily sulfate permease-like transporter</fullName>
    </submittedName>
</protein>